<dbReference type="SUPFAM" id="SSF52799">
    <property type="entry name" value="(Phosphotyrosine protein) phosphatases II"/>
    <property type="match status" value="1"/>
</dbReference>
<sequence>MIMQVRSYRWFIIAITTGVFLQGCMQSSALPDTQRPTNWGVAVDKHYNFYRVNSWLYRSEQPSSELLPYLQQQQIDIVINLRIHNEDRQLLQHVPVQLSHIPINTWDIERQDIVKVMQILQAAKAQHKRVLIHCYHGSDRTGTMVAMSRILLENWSSDDAINEMKHGGYGFHPIWMNIDGLFKTKNIDWMRQQLAHPTQ</sequence>
<dbReference type="InterPro" id="IPR016130">
    <property type="entry name" value="Tyr_Pase_AS"/>
</dbReference>
<dbReference type="PANTHER" id="PTHR31126:SF72">
    <property type="entry name" value="DUAL SPECIFICITY PROTEIN PHOSPHATASE TPBA"/>
    <property type="match status" value="1"/>
</dbReference>
<dbReference type="STRING" id="396323.VH98_12400"/>
<reference evidence="5 6" key="1">
    <citation type="submission" date="2013-10" db="EMBL/GenBank/DDBJ databases">
        <title>The Genome Sequence of Acinetobacter brisouii CIP 110357.</title>
        <authorList>
            <consortium name="The Broad Institute Genomics Platform"/>
            <consortium name="The Broad Institute Genome Sequencing Center for Infectious Disease"/>
            <person name="Cerqueira G."/>
            <person name="Feldgarden M."/>
            <person name="Courvalin P."/>
            <person name="Grillot-Courvalin C."/>
            <person name="Clermont D."/>
            <person name="Rocha E."/>
            <person name="Yoon E.-J."/>
            <person name="Nemec A."/>
            <person name="Young S.K."/>
            <person name="Zeng Q."/>
            <person name="Gargeya S."/>
            <person name="Fitzgerald M."/>
            <person name="Abouelleil A."/>
            <person name="Alvarado L."/>
            <person name="Berlin A.M."/>
            <person name="Chapman S.B."/>
            <person name="Gainer-Dewar J."/>
            <person name="Goldberg J."/>
            <person name="Gnerre S."/>
            <person name="Griggs A."/>
            <person name="Gujja S."/>
            <person name="Hansen M."/>
            <person name="Howarth C."/>
            <person name="Imamovic A."/>
            <person name="Ireland A."/>
            <person name="Larimer J."/>
            <person name="McCowan C."/>
            <person name="Murphy C."/>
            <person name="Pearson M."/>
            <person name="Poon T.W."/>
            <person name="Priest M."/>
            <person name="Roberts A."/>
            <person name="Saif S."/>
            <person name="Shea T."/>
            <person name="Sykes S."/>
            <person name="Wortman J."/>
            <person name="Nusbaum C."/>
            <person name="Birren B."/>
        </authorList>
    </citation>
    <scope>NUCLEOTIDE SEQUENCE [LARGE SCALE GENOMIC DNA]</scope>
    <source>
        <strain evidence="5 6">CIP 110357</strain>
    </source>
</reference>
<dbReference type="OrthoDB" id="9814896at2"/>
<dbReference type="EMBL" id="AYEU01000014">
    <property type="protein sequence ID" value="ESK47637.1"/>
    <property type="molecule type" value="Genomic_DNA"/>
</dbReference>
<dbReference type="PROSITE" id="PS00383">
    <property type="entry name" value="TYR_PHOSPHATASE_1"/>
    <property type="match status" value="1"/>
</dbReference>
<evidence type="ECO:0000313" key="5">
    <source>
        <dbReference type="EMBL" id="ESK47637.1"/>
    </source>
</evidence>
<keyword evidence="6" id="KW-1185">Reference proteome</keyword>
<organism evidence="5 6">
    <name type="scientific">Acinetobacter brisouii CIP 110357</name>
    <dbReference type="NCBI Taxonomy" id="1341683"/>
    <lineage>
        <taxon>Bacteria</taxon>
        <taxon>Pseudomonadati</taxon>
        <taxon>Pseudomonadota</taxon>
        <taxon>Gammaproteobacteria</taxon>
        <taxon>Moraxellales</taxon>
        <taxon>Moraxellaceae</taxon>
        <taxon>Acinetobacter</taxon>
    </lineage>
</organism>
<dbReference type="Gene3D" id="3.90.190.10">
    <property type="entry name" value="Protein tyrosine phosphatase superfamily"/>
    <property type="match status" value="1"/>
</dbReference>
<evidence type="ECO:0000259" key="4">
    <source>
        <dbReference type="PROSITE" id="PS50056"/>
    </source>
</evidence>
<dbReference type="PATRIC" id="fig|1341683.3.peg.2872"/>
<evidence type="ECO:0000256" key="1">
    <source>
        <dbReference type="ARBA" id="ARBA00009580"/>
    </source>
</evidence>
<gene>
    <name evidence="5" type="ORF">P255_02911</name>
</gene>
<dbReference type="InterPro" id="IPR029021">
    <property type="entry name" value="Prot-tyrosine_phosphatase-like"/>
</dbReference>
<dbReference type="AlphaFoldDB" id="V2UB08"/>
<evidence type="ECO:0000256" key="2">
    <source>
        <dbReference type="ARBA" id="ARBA00022801"/>
    </source>
</evidence>
<dbReference type="InterPro" id="IPR000340">
    <property type="entry name" value="Dual-sp_phosphatase_cat-dom"/>
</dbReference>
<accession>V2UB08</accession>
<dbReference type="PANTHER" id="PTHR31126">
    <property type="entry name" value="TYROSINE-PROTEIN PHOSPHATASE"/>
    <property type="match status" value="1"/>
</dbReference>
<dbReference type="InterPro" id="IPR000387">
    <property type="entry name" value="Tyr_Pase_dom"/>
</dbReference>
<protein>
    <recommendedName>
        <fullName evidence="4">Tyrosine specific protein phosphatases domain-containing protein</fullName>
    </recommendedName>
</protein>
<keyword evidence="2" id="KW-0378">Hydrolase</keyword>
<dbReference type="InterPro" id="IPR020422">
    <property type="entry name" value="TYR_PHOSPHATASE_DUAL_dom"/>
</dbReference>
<dbReference type="GO" id="GO:0004721">
    <property type="term" value="F:phosphoprotein phosphatase activity"/>
    <property type="evidence" value="ECO:0007669"/>
    <property type="project" value="UniProtKB-KW"/>
</dbReference>
<dbReference type="Pfam" id="PF00782">
    <property type="entry name" value="DSPc"/>
    <property type="match status" value="1"/>
</dbReference>
<comment type="caution">
    <text evidence="5">The sequence shown here is derived from an EMBL/GenBank/DDBJ whole genome shotgun (WGS) entry which is preliminary data.</text>
</comment>
<evidence type="ECO:0000256" key="3">
    <source>
        <dbReference type="ARBA" id="ARBA00022912"/>
    </source>
</evidence>
<dbReference type="SMART" id="SM00195">
    <property type="entry name" value="DSPc"/>
    <property type="match status" value="1"/>
</dbReference>
<dbReference type="Proteomes" id="UP000018418">
    <property type="component" value="Unassembled WGS sequence"/>
</dbReference>
<comment type="similarity">
    <text evidence="1">Belongs to the protein-tyrosine phosphatase family.</text>
</comment>
<name>V2UB08_9GAMM</name>
<feature type="domain" description="Tyrosine specific protein phosphatases" evidence="4">
    <location>
        <begin position="111"/>
        <end position="165"/>
    </location>
</feature>
<proteinExistence type="inferred from homology"/>
<evidence type="ECO:0000313" key="6">
    <source>
        <dbReference type="Proteomes" id="UP000018418"/>
    </source>
</evidence>
<dbReference type="PROSITE" id="PS51257">
    <property type="entry name" value="PROKAR_LIPOPROTEIN"/>
    <property type="match status" value="1"/>
</dbReference>
<dbReference type="RefSeq" id="WP_004902080.1">
    <property type="nucleotide sequence ID" value="NZ_BBTI01000006.1"/>
</dbReference>
<dbReference type="HOGENOM" id="CLU_086657_1_1_6"/>
<keyword evidence="3" id="KW-0904">Protein phosphatase</keyword>
<dbReference type="PROSITE" id="PS50056">
    <property type="entry name" value="TYR_PHOSPHATASE_2"/>
    <property type="match status" value="1"/>
</dbReference>